<dbReference type="Proteomes" id="UP001432027">
    <property type="component" value="Unassembled WGS sequence"/>
</dbReference>
<keyword evidence="1" id="KW-1133">Transmembrane helix</keyword>
<feature type="transmembrane region" description="Helical" evidence="1">
    <location>
        <begin position="272"/>
        <end position="290"/>
    </location>
</feature>
<feature type="transmembrane region" description="Helical" evidence="1">
    <location>
        <begin position="136"/>
        <end position="156"/>
    </location>
</feature>
<evidence type="ECO:0000256" key="1">
    <source>
        <dbReference type="SAM" id="Phobius"/>
    </source>
</evidence>
<reference evidence="2" key="1">
    <citation type="submission" date="2023-10" db="EMBL/GenBank/DDBJ databases">
        <title>Genome assembly of Pristionchus species.</title>
        <authorList>
            <person name="Yoshida K."/>
            <person name="Sommer R.J."/>
        </authorList>
    </citation>
    <scope>NUCLEOTIDE SEQUENCE</scope>
    <source>
        <strain evidence="2">RS0144</strain>
    </source>
</reference>
<feature type="transmembrane region" description="Helical" evidence="1">
    <location>
        <begin position="239"/>
        <end position="260"/>
    </location>
</feature>
<dbReference type="AlphaFoldDB" id="A0AAV5TRN4"/>
<evidence type="ECO:0000313" key="2">
    <source>
        <dbReference type="EMBL" id="GMS97153.1"/>
    </source>
</evidence>
<evidence type="ECO:0008006" key="4">
    <source>
        <dbReference type="Google" id="ProtNLM"/>
    </source>
</evidence>
<accession>A0AAV5TRN4</accession>
<comment type="caution">
    <text evidence="2">The sequence shown here is derived from an EMBL/GenBank/DDBJ whole genome shotgun (WGS) entry which is preliminary data.</text>
</comment>
<protein>
    <recommendedName>
        <fullName evidence="4">G protein-coupled receptor</fullName>
    </recommendedName>
</protein>
<gene>
    <name evidence="2" type="ORF">PENTCL1PPCAC_19328</name>
</gene>
<feature type="non-terminal residue" evidence="2">
    <location>
        <position position="1"/>
    </location>
</feature>
<organism evidence="2 3">
    <name type="scientific">Pristionchus entomophagus</name>
    <dbReference type="NCBI Taxonomy" id="358040"/>
    <lineage>
        <taxon>Eukaryota</taxon>
        <taxon>Metazoa</taxon>
        <taxon>Ecdysozoa</taxon>
        <taxon>Nematoda</taxon>
        <taxon>Chromadorea</taxon>
        <taxon>Rhabditida</taxon>
        <taxon>Rhabditina</taxon>
        <taxon>Diplogasteromorpha</taxon>
        <taxon>Diplogasteroidea</taxon>
        <taxon>Neodiplogasteridae</taxon>
        <taxon>Pristionchus</taxon>
    </lineage>
</organism>
<feature type="transmembrane region" description="Helical" evidence="1">
    <location>
        <begin position="213"/>
        <end position="233"/>
    </location>
</feature>
<dbReference type="EMBL" id="BTSX01000004">
    <property type="protein sequence ID" value="GMS97153.1"/>
    <property type="molecule type" value="Genomic_DNA"/>
</dbReference>
<feature type="transmembrane region" description="Helical" evidence="1">
    <location>
        <begin position="12"/>
        <end position="30"/>
    </location>
</feature>
<proteinExistence type="predicted"/>
<keyword evidence="1" id="KW-0472">Membrane</keyword>
<name>A0AAV5TRN4_9BILA</name>
<keyword evidence="3" id="KW-1185">Reference proteome</keyword>
<sequence>LWRKRAKKIIPMLRFVFLASFAALVAAFFYFYSSISTAHDSAYHNCIICVIATSVSAMLYFAFDYATHYAHFRILLLLGNYPMGIMDHLWYNYFPVSKKFVPIYCSFLQLIIRSTFNVEFQMRTTSWYDVDPELHLFIKLFNFLIAMEYVVLGLLIERDLHRHPWEQTEYMWLWAVVPEAIFFLNLAVVASVCGLRRKEPRLPLNKQISFSSALGIFAILSIIAVEISIAAHFCLARHPIHAAFLLLIVNSLTSTIFIFDKCRKSMVQYYKKLLILFVGLALYVVAYWIWRNYDGPELKLSKQIRSRHCHYAVSGGCIILRRSVDLRSEHFIL</sequence>
<keyword evidence="1" id="KW-0812">Transmembrane</keyword>
<feature type="transmembrane region" description="Helical" evidence="1">
    <location>
        <begin position="171"/>
        <end position="192"/>
    </location>
</feature>
<feature type="transmembrane region" description="Helical" evidence="1">
    <location>
        <begin position="42"/>
        <end position="63"/>
    </location>
</feature>
<evidence type="ECO:0000313" key="3">
    <source>
        <dbReference type="Proteomes" id="UP001432027"/>
    </source>
</evidence>